<evidence type="ECO:0000313" key="9">
    <source>
        <dbReference type="EMBL" id="KAJ4784646.1"/>
    </source>
</evidence>
<dbReference type="InterPro" id="IPR003613">
    <property type="entry name" value="Ubox_domain"/>
</dbReference>
<evidence type="ECO:0000256" key="4">
    <source>
        <dbReference type="ARBA" id="ARBA00022679"/>
    </source>
</evidence>
<feature type="domain" description="U-box" evidence="8">
    <location>
        <begin position="719"/>
        <end position="792"/>
    </location>
</feature>
<keyword evidence="9" id="KW-0418">Kinase</keyword>
<dbReference type="InterPro" id="IPR011009">
    <property type="entry name" value="Kinase-like_dom_sf"/>
</dbReference>
<dbReference type="GO" id="GO:0061630">
    <property type="term" value="F:ubiquitin protein ligase activity"/>
    <property type="evidence" value="ECO:0007669"/>
    <property type="project" value="UniProtKB-EC"/>
</dbReference>
<dbReference type="InterPro" id="IPR014729">
    <property type="entry name" value="Rossmann-like_a/b/a_fold"/>
</dbReference>
<dbReference type="Gene3D" id="3.30.40.10">
    <property type="entry name" value="Zinc/RING finger domain, C3HC4 (zinc finger)"/>
    <property type="match status" value="1"/>
</dbReference>
<dbReference type="PANTHER" id="PTHR45647:SF100">
    <property type="entry name" value="U-BOX DOMAIN-CONTAINING PROTEIN 33"/>
    <property type="match status" value="1"/>
</dbReference>
<sequence length="792" mass="88815">MEEEGGGWEAAKFRVMTRSNSSVNKVFVALPEECKAGKSVLNWALKAFPEHSVIVITHIHVKSSLTNLASPTNSYPNVYGSIINLERKRADRLLNNYLYACAKLKVRAEKLVFEADDVAKGLLDLITLHGVTTLVMGAAQNKHYTKNMERPTSKKAIEVMQKADPSCRIYFVCRDDLIYTREATSSASPVGVPSLGGPKLLSYLSQQLKSLPSVKQSSGSPNLRPIVHEGLEDRSLHPFEEMSTRNQIRQDELETHSDSDSSPSTDFKIEAGYTFHEIHKTLRSSSSLKKPVLRNGGMRFHEHDDYDDTYARLQEALLEAEALKIEVLAERNRRKKTERELSLAIIKAKQSDDLHQKELKERKEIEQKLGDLDYYAKDIEEKLAGAGCLLNSMQDDYDRLLKEHEISVKEAENFRNESNKMNSSGSCLGPNIKFSYAELKLATQGFSDLLKMEEDEFGQAYMGTISNTLVAVKLLHSGSIYDKLRFKQEVTILGTLRHPNLVTLVGSCQDPHALVYEHVPRSLQEHLASPDGALSLTWQMRTRIIGEICFALIFLHCSKPHAIIHGNLRPETVLIDSNFHVKLSNYGTSTFLRSTESLENSYLDPDITVFLNPTLKSDVYSFGMIILHLLTGRSPLAITGVVKEALANGGLTSVIDKSAGDWPVVQAMQLAYLGLRCAESSKEKWPDLVNDVWKVLEPIKNAASLTMSPPFGSYLDGNGVPFYFICPIFQEVMKDPQIAADGYTYEAEAIKGWLDSGHDRSPMTNLKLSHLQLIPNYPLRSAIQEWFQHQPQ</sequence>
<dbReference type="InterPro" id="IPR000719">
    <property type="entry name" value="Prot_kinase_dom"/>
</dbReference>
<organism evidence="9 10">
    <name type="scientific">Rhynchospora pubera</name>
    <dbReference type="NCBI Taxonomy" id="906938"/>
    <lineage>
        <taxon>Eukaryota</taxon>
        <taxon>Viridiplantae</taxon>
        <taxon>Streptophyta</taxon>
        <taxon>Embryophyta</taxon>
        <taxon>Tracheophyta</taxon>
        <taxon>Spermatophyta</taxon>
        <taxon>Magnoliopsida</taxon>
        <taxon>Liliopsida</taxon>
        <taxon>Poales</taxon>
        <taxon>Cyperaceae</taxon>
        <taxon>Cyperoideae</taxon>
        <taxon>Rhynchosporeae</taxon>
        <taxon>Rhynchospora</taxon>
    </lineage>
</organism>
<keyword evidence="4" id="KW-0808">Transferase</keyword>
<protein>
    <recommendedName>
        <fullName evidence="3">RING-type E3 ubiquitin transferase</fullName>
        <ecNumber evidence="3">2.3.2.27</ecNumber>
    </recommendedName>
</protein>
<dbReference type="AlphaFoldDB" id="A0AAV8F213"/>
<keyword evidence="10" id="KW-1185">Reference proteome</keyword>
<dbReference type="EC" id="2.3.2.27" evidence="3"/>
<dbReference type="Pfam" id="PF07714">
    <property type="entry name" value="PK_Tyr_Ser-Thr"/>
    <property type="match status" value="1"/>
</dbReference>
<dbReference type="PROSITE" id="PS50011">
    <property type="entry name" value="PROTEIN_KINASE_DOM"/>
    <property type="match status" value="1"/>
</dbReference>
<dbReference type="Proteomes" id="UP001140206">
    <property type="component" value="Chromosome 2"/>
</dbReference>
<accession>A0AAV8F213</accession>
<dbReference type="Pfam" id="PF04564">
    <property type="entry name" value="U-box"/>
    <property type="match status" value="1"/>
</dbReference>
<evidence type="ECO:0000256" key="3">
    <source>
        <dbReference type="ARBA" id="ARBA00012483"/>
    </source>
</evidence>
<dbReference type="GO" id="GO:0005524">
    <property type="term" value="F:ATP binding"/>
    <property type="evidence" value="ECO:0007669"/>
    <property type="project" value="InterPro"/>
</dbReference>
<evidence type="ECO:0000256" key="2">
    <source>
        <dbReference type="ARBA" id="ARBA00004906"/>
    </source>
</evidence>
<dbReference type="CDD" id="cd01989">
    <property type="entry name" value="USP_STK_Ubox_N"/>
    <property type="match status" value="1"/>
</dbReference>
<comment type="pathway">
    <text evidence="2">Protein modification; protein ubiquitination.</text>
</comment>
<evidence type="ECO:0000259" key="7">
    <source>
        <dbReference type="PROSITE" id="PS50011"/>
    </source>
</evidence>
<comment type="caution">
    <text evidence="9">The sequence shown here is derived from an EMBL/GenBank/DDBJ whole genome shotgun (WGS) entry which is preliminary data.</text>
</comment>
<keyword evidence="5" id="KW-0833">Ubl conjugation pathway</keyword>
<evidence type="ECO:0000256" key="1">
    <source>
        <dbReference type="ARBA" id="ARBA00000900"/>
    </source>
</evidence>
<proteinExistence type="predicted"/>
<dbReference type="Gene3D" id="3.40.50.620">
    <property type="entry name" value="HUPs"/>
    <property type="match status" value="1"/>
</dbReference>
<evidence type="ECO:0000313" key="10">
    <source>
        <dbReference type="Proteomes" id="UP001140206"/>
    </source>
</evidence>
<dbReference type="GO" id="GO:0004672">
    <property type="term" value="F:protein kinase activity"/>
    <property type="evidence" value="ECO:0007669"/>
    <property type="project" value="InterPro"/>
</dbReference>
<dbReference type="SUPFAM" id="SSF57850">
    <property type="entry name" value="RING/U-box"/>
    <property type="match status" value="1"/>
</dbReference>
<comment type="catalytic activity">
    <reaction evidence="1">
        <text>S-ubiquitinyl-[E2 ubiquitin-conjugating enzyme]-L-cysteine + [acceptor protein]-L-lysine = [E2 ubiquitin-conjugating enzyme]-L-cysteine + N(6)-ubiquitinyl-[acceptor protein]-L-lysine.</text>
        <dbReference type="EC" id="2.3.2.27"/>
    </reaction>
</comment>
<evidence type="ECO:0000256" key="6">
    <source>
        <dbReference type="SAM" id="Coils"/>
    </source>
</evidence>
<dbReference type="InterPro" id="IPR051348">
    <property type="entry name" value="U-box_ubiquitin_ligases"/>
</dbReference>
<dbReference type="GO" id="GO:0016567">
    <property type="term" value="P:protein ubiquitination"/>
    <property type="evidence" value="ECO:0007669"/>
    <property type="project" value="InterPro"/>
</dbReference>
<dbReference type="InterPro" id="IPR001245">
    <property type="entry name" value="Ser-Thr/Tyr_kinase_cat_dom"/>
</dbReference>
<dbReference type="EMBL" id="JAMFTS010000002">
    <property type="protein sequence ID" value="KAJ4784646.1"/>
    <property type="molecule type" value="Genomic_DNA"/>
</dbReference>
<dbReference type="SMART" id="SM00504">
    <property type="entry name" value="Ubox"/>
    <property type="match status" value="1"/>
</dbReference>
<dbReference type="PANTHER" id="PTHR45647">
    <property type="entry name" value="OS02G0152300 PROTEIN"/>
    <property type="match status" value="1"/>
</dbReference>
<feature type="coiled-coil region" evidence="6">
    <location>
        <begin position="303"/>
        <end position="340"/>
    </location>
</feature>
<keyword evidence="6" id="KW-0175">Coiled coil</keyword>
<reference evidence="9" key="1">
    <citation type="submission" date="2022-08" db="EMBL/GenBank/DDBJ databases">
        <authorList>
            <person name="Marques A."/>
        </authorList>
    </citation>
    <scope>NUCLEOTIDE SEQUENCE</scope>
    <source>
        <strain evidence="9">RhyPub2mFocal</strain>
        <tissue evidence="9">Leaves</tissue>
    </source>
</reference>
<dbReference type="Gene3D" id="1.10.510.10">
    <property type="entry name" value="Transferase(Phosphotransferase) domain 1"/>
    <property type="match status" value="1"/>
</dbReference>
<evidence type="ECO:0000259" key="8">
    <source>
        <dbReference type="PROSITE" id="PS51698"/>
    </source>
</evidence>
<name>A0AAV8F213_9POAL</name>
<feature type="domain" description="Protein kinase" evidence="7">
    <location>
        <begin position="446"/>
        <end position="792"/>
    </location>
</feature>
<dbReference type="Gene3D" id="3.30.200.20">
    <property type="entry name" value="Phosphorylase Kinase, domain 1"/>
    <property type="match status" value="1"/>
</dbReference>
<dbReference type="SUPFAM" id="SSF56112">
    <property type="entry name" value="Protein kinase-like (PK-like)"/>
    <property type="match status" value="1"/>
</dbReference>
<dbReference type="InterPro" id="IPR013083">
    <property type="entry name" value="Znf_RING/FYVE/PHD"/>
</dbReference>
<dbReference type="PROSITE" id="PS51698">
    <property type="entry name" value="U_BOX"/>
    <property type="match status" value="1"/>
</dbReference>
<evidence type="ECO:0000256" key="5">
    <source>
        <dbReference type="ARBA" id="ARBA00022786"/>
    </source>
</evidence>
<gene>
    <name evidence="9" type="ORF">LUZ62_035892</name>
</gene>
<dbReference type="CDD" id="cd16655">
    <property type="entry name" value="RING-Ubox_WDSUB1-like"/>
    <property type="match status" value="1"/>
</dbReference>